<dbReference type="GO" id="GO:0004030">
    <property type="term" value="F:aldehyde dehydrogenase [NAD(P)+] activity"/>
    <property type="evidence" value="ECO:0007669"/>
    <property type="project" value="UniProtKB-EC"/>
</dbReference>
<gene>
    <name evidence="4" type="primary">puuC_2</name>
    <name evidence="4" type="ORF">NCTC13148_00606</name>
</gene>
<dbReference type="InterPro" id="IPR016161">
    <property type="entry name" value="Ald_DH/histidinol_DH"/>
</dbReference>
<evidence type="ECO:0000259" key="3">
    <source>
        <dbReference type="Pfam" id="PF00171"/>
    </source>
</evidence>
<dbReference type="Proteomes" id="UP000254255">
    <property type="component" value="Unassembled WGS sequence"/>
</dbReference>
<reference evidence="4 5" key="1">
    <citation type="submission" date="2018-06" db="EMBL/GenBank/DDBJ databases">
        <authorList>
            <consortium name="Pathogen Informatics"/>
            <person name="Doyle S."/>
        </authorList>
    </citation>
    <scope>NUCLEOTIDE SEQUENCE [LARGE SCALE GENOMIC DNA]</scope>
    <source>
        <strain evidence="4 5">NCTC13148</strain>
    </source>
</reference>
<feature type="domain" description="Aldehyde dehydrogenase" evidence="3">
    <location>
        <begin position="1"/>
        <end position="40"/>
    </location>
</feature>
<evidence type="ECO:0000256" key="2">
    <source>
        <dbReference type="ARBA" id="ARBA00023027"/>
    </source>
</evidence>
<proteinExistence type="predicted"/>
<keyword evidence="2" id="KW-0520">NAD</keyword>
<dbReference type="PANTHER" id="PTHR11699">
    <property type="entry name" value="ALDEHYDE DEHYDROGENASE-RELATED"/>
    <property type="match status" value="1"/>
</dbReference>
<dbReference type="InterPro" id="IPR015590">
    <property type="entry name" value="Aldehyde_DH_dom"/>
</dbReference>
<dbReference type="EC" id="1.2.1.-" evidence="4"/>
<dbReference type="AlphaFoldDB" id="A0A377BJM8"/>
<dbReference type="EC" id="1.2.1.5" evidence="4"/>
<dbReference type="EMBL" id="UGET01000004">
    <property type="protein sequence ID" value="STL65198.1"/>
    <property type="molecule type" value="Genomic_DNA"/>
</dbReference>
<dbReference type="SUPFAM" id="SSF53720">
    <property type="entry name" value="ALDH-like"/>
    <property type="match status" value="1"/>
</dbReference>
<organism evidence="4 5">
    <name type="scientific">Escherichia coli</name>
    <dbReference type="NCBI Taxonomy" id="562"/>
    <lineage>
        <taxon>Bacteria</taxon>
        <taxon>Pseudomonadati</taxon>
        <taxon>Pseudomonadota</taxon>
        <taxon>Gammaproteobacteria</taxon>
        <taxon>Enterobacterales</taxon>
        <taxon>Enterobacteriaceae</taxon>
        <taxon>Escherichia</taxon>
    </lineage>
</organism>
<dbReference type="Pfam" id="PF00171">
    <property type="entry name" value="Aldedh"/>
    <property type="match status" value="1"/>
</dbReference>
<dbReference type="Gene3D" id="3.40.605.10">
    <property type="entry name" value="Aldehyde Dehydrogenase, Chain A, domain 1"/>
    <property type="match status" value="1"/>
</dbReference>
<dbReference type="InterPro" id="IPR016162">
    <property type="entry name" value="Ald_DH_N"/>
</dbReference>
<protein>
    <submittedName>
        <fullName evidence="4">Gamma-glutamyl-gamma-aminobutyraldehyde dehydrogenase</fullName>
        <ecNumber evidence="4">1.2.1.-</ecNumber>
        <ecNumber evidence="4">1.2.1.5</ecNumber>
    </submittedName>
</protein>
<evidence type="ECO:0000256" key="1">
    <source>
        <dbReference type="ARBA" id="ARBA00023002"/>
    </source>
</evidence>
<keyword evidence="1 4" id="KW-0560">Oxidoreductase</keyword>
<sequence length="65" mass="7343">MIVREPVGVIAAIVPWNFPLLLTCWKLGPALAAGNSVILNRLKNHRSVRFVSRGWRKKQACRMVC</sequence>
<evidence type="ECO:0000313" key="5">
    <source>
        <dbReference type="Proteomes" id="UP000254255"/>
    </source>
</evidence>
<name>A0A377BJM8_ECOLX</name>
<accession>A0A377BJM8</accession>
<evidence type="ECO:0000313" key="4">
    <source>
        <dbReference type="EMBL" id="STL65198.1"/>
    </source>
</evidence>